<dbReference type="InterPro" id="IPR006531">
    <property type="entry name" value="Gp5/Vgr_OB"/>
</dbReference>
<organism evidence="2 3">
    <name type="scientific">Limnofasciculus baicalensis BBK-W-15</name>
    <dbReference type="NCBI Taxonomy" id="2699891"/>
    <lineage>
        <taxon>Bacteria</taxon>
        <taxon>Bacillati</taxon>
        <taxon>Cyanobacteriota</taxon>
        <taxon>Cyanophyceae</taxon>
        <taxon>Coleofasciculales</taxon>
        <taxon>Coleofasciculaceae</taxon>
        <taxon>Limnofasciculus</taxon>
        <taxon>Limnofasciculus baicalensis</taxon>
    </lineage>
</organism>
<comment type="caution">
    <text evidence="2">The sequence shown here is derived from an EMBL/GenBank/DDBJ whole genome shotgun (WGS) entry which is preliminary data.</text>
</comment>
<gene>
    <name evidence="2" type="ORF">NJ959_20970</name>
</gene>
<dbReference type="AlphaFoldDB" id="A0AAE3KQQ2"/>
<feature type="domain" description="Gp5/Type VI secretion system Vgr protein OB-fold" evidence="1">
    <location>
        <begin position="392"/>
        <end position="465"/>
    </location>
</feature>
<keyword evidence="3" id="KW-1185">Reference proteome</keyword>
<sequence>MPTTYIAEPILEIDGQAAAASLIEDILEISVEESLHKPGTFTIVINNDYFPGRSQDQTWRYASLFEIGKSIKIGFTSSTSQAREFAQEKKDYILEGEITGMEYHFTSDSQAPMIIRGYDVSHRLTRGRYNRSFQNMTDTDIVRKIAGEVGIPTGTIDNTGGPYGYGDIGGGNGYIFQQNQTNLEFLRERANRNGFELFVKNGKLNFRKPKVEESLELEWLKDIHSFEVRVSSDEQVSEVEVRGWDYSQKRSIVETARNGRVFTKTKHGEGVKTSKSFKGQPPTPKMIVVDKPVSNGSEAQNIAQALCDELAGQFVQADGKAEGNPKIRTGTLVKVKDMGNCSGEYYVTSCCHLYQERVYTTEFSVRGSRGDNGVASVMSSSLATKTAQNLLVGLVTDNKDPNGWGRVRVKFPAFTEDDTSYWARVVATGAGADRGFDCLPEINDEVMVAFEHGDMQRPYVIGGVFNGKDNPPEKVDDSVVGGKKRLRTFKTRTGHKLQFVEEDKGSSKKGISLDTVAGHHVQMNDTDKFVEVNTNGGHKVRLDDQNKKILIQTTNGNKCEMSDSGDKITISANQKIEIIAQTGITLKVGSSSIEMTPAAITIKSTAHKVELGAAGITIDTPGQAQLSGTQTSVQGKAMVSVSAPMVSLG</sequence>
<dbReference type="Gene3D" id="2.40.50.230">
    <property type="entry name" value="Gp5 N-terminal domain"/>
    <property type="match status" value="1"/>
</dbReference>
<reference evidence="2" key="1">
    <citation type="submission" date="2022-06" db="EMBL/GenBank/DDBJ databases">
        <title>New cyanobacteria of genus Symplocastrum in benthos of Lake Baikal.</title>
        <authorList>
            <person name="Sorokovikova E."/>
            <person name="Tikhonova I."/>
            <person name="Krasnopeev A."/>
            <person name="Evseev P."/>
            <person name="Gladkikh A."/>
            <person name="Belykh O."/>
        </authorList>
    </citation>
    <scope>NUCLEOTIDE SEQUENCE</scope>
    <source>
        <strain evidence="2">BBK-W-15</strain>
    </source>
</reference>
<evidence type="ECO:0000313" key="3">
    <source>
        <dbReference type="Proteomes" id="UP001204953"/>
    </source>
</evidence>
<dbReference type="Proteomes" id="UP001204953">
    <property type="component" value="Unassembled WGS sequence"/>
</dbReference>
<evidence type="ECO:0000259" key="1">
    <source>
        <dbReference type="Pfam" id="PF04717"/>
    </source>
</evidence>
<evidence type="ECO:0000313" key="2">
    <source>
        <dbReference type="EMBL" id="MCP2730903.1"/>
    </source>
</evidence>
<protein>
    <submittedName>
        <fullName evidence="2">VgrG-related protein</fullName>
    </submittedName>
</protein>
<proteinExistence type="predicted"/>
<name>A0AAE3KQQ2_9CYAN</name>
<dbReference type="SUPFAM" id="SSF69255">
    <property type="entry name" value="gp5 N-terminal domain-like"/>
    <property type="match status" value="1"/>
</dbReference>
<dbReference type="NCBIfam" id="NF033848">
    <property type="entry name" value="VgrG_rel"/>
    <property type="match status" value="1"/>
</dbReference>
<dbReference type="InterPro" id="IPR037026">
    <property type="entry name" value="Vgr_OB-fold_dom_sf"/>
</dbReference>
<dbReference type="SUPFAM" id="SSF69279">
    <property type="entry name" value="Phage tail proteins"/>
    <property type="match status" value="1"/>
</dbReference>
<dbReference type="InterPro" id="IPR047702">
    <property type="entry name" value="VgrG-rel"/>
</dbReference>
<dbReference type="EMBL" id="JAMZMM010000255">
    <property type="protein sequence ID" value="MCP2730903.1"/>
    <property type="molecule type" value="Genomic_DNA"/>
</dbReference>
<dbReference type="Pfam" id="PF04717">
    <property type="entry name" value="Phage_base_V"/>
    <property type="match status" value="1"/>
</dbReference>
<accession>A0AAE3KQQ2</accession>
<dbReference type="RefSeq" id="WP_254013653.1">
    <property type="nucleotide sequence ID" value="NZ_JAMZMM010000255.1"/>
</dbReference>